<dbReference type="EMBL" id="FMAE01000006">
    <property type="protein sequence ID" value="SCB39546.1"/>
    <property type="molecule type" value="Genomic_DNA"/>
</dbReference>
<organism evidence="3 4">
    <name type="scientific">Bradyrhizobium yuanmingense</name>
    <dbReference type="NCBI Taxonomy" id="108015"/>
    <lineage>
        <taxon>Bacteria</taxon>
        <taxon>Pseudomonadati</taxon>
        <taxon>Pseudomonadota</taxon>
        <taxon>Alphaproteobacteria</taxon>
        <taxon>Hyphomicrobiales</taxon>
        <taxon>Nitrobacteraceae</taxon>
        <taxon>Bradyrhizobium</taxon>
    </lineage>
</organism>
<evidence type="ECO:0000256" key="1">
    <source>
        <dbReference type="SAM" id="MobiDB-lite"/>
    </source>
</evidence>
<feature type="compositionally biased region" description="Low complexity" evidence="1">
    <location>
        <begin position="121"/>
        <end position="131"/>
    </location>
</feature>
<dbReference type="RefSeq" id="WP_157786013.1">
    <property type="nucleotide sequence ID" value="NZ_FMAE01000006.1"/>
</dbReference>
<dbReference type="InterPro" id="IPR019060">
    <property type="entry name" value="DUF2382"/>
</dbReference>
<evidence type="ECO:0000313" key="4">
    <source>
        <dbReference type="Proteomes" id="UP000183174"/>
    </source>
</evidence>
<dbReference type="PANTHER" id="PTHR38463:SF1">
    <property type="entry name" value="STRESS RESPONSE PROTEIN YSNF"/>
    <property type="match status" value="1"/>
</dbReference>
<feature type="region of interest" description="Disordered" evidence="1">
    <location>
        <begin position="192"/>
        <end position="212"/>
    </location>
</feature>
<name>A0A1C3WI66_9BRAD</name>
<dbReference type="Proteomes" id="UP000183174">
    <property type="component" value="Unassembled WGS sequence"/>
</dbReference>
<feature type="region of interest" description="Disordered" evidence="1">
    <location>
        <begin position="31"/>
        <end position="58"/>
    </location>
</feature>
<gene>
    <name evidence="3" type="ORF">GA0061099_1006169</name>
</gene>
<feature type="compositionally biased region" description="Basic and acidic residues" evidence="1">
    <location>
        <begin position="203"/>
        <end position="212"/>
    </location>
</feature>
<dbReference type="InterPro" id="IPR052967">
    <property type="entry name" value="Stress_Response_Assoc"/>
</dbReference>
<sequence length="257" mass="28453">MQGQCVVAVYNSRNDAEEAYRAVVGSGVPADHVRLSNQPSQSSSERASESSDGGSFWDWLFGSDVPADERRLYESHMERGGTALSVLVDAPTMADLERIEGVLQEYNPVEIHEENGGGSTAVGSGVSGPSVRQEGYDSQGHEPEKVIPLPEEELKVGKRATETVKHIRTYVVEEPVQKDVQLRDERTVIERRPATGAATGQPTEREYEVRELHEEPVVQKETRAGEELVVRKEAAERTERVADTVKKTRADIDKTER</sequence>
<feature type="region of interest" description="Disordered" evidence="1">
    <location>
        <begin position="236"/>
        <end position="257"/>
    </location>
</feature>
<proteinExistence type="predicted"/>
<dbReference type="AlphaFoldDB" id="A0A1C3WI66"/>
<accession>A0A1C3WI66</accession>
<feature type="region of interest" description="Disordered" evidence="1">
    <location>
        <begin position="112"/>
        <end position="143"/>
    </location>
</feature>
<feature type="compositionally biased region" description="Low complexity" evidence="1">
    <location>
        <begin position="36"/>
        <end position="55"/>
    </location>
</feature>
<reference evidence="3 4" key="1">
    <citation type="submission" date="2016-08" db="EMBL/GenBank/DDBJ databases">
        <authorList>
            <person name="Seilhamer J.J."/>
        </authorList>
    </citation>
    <scope>NUCLEOTIDE SEQUENCE [LARGE SCALE GENOMIC DNA]</scope>
    <source>
        <strain evidence="3 4">CCBAU 10071</strain>
    </source>
</reference>
<evidence type="ECO:0000313" key="3">
    <source>
        <dbReference type="EMBL" id="SCB39546.1"/>
    </source>
</evidence>
<dbReference type="PANTHER" id="PTHR38463">
    <property type="entry name" value="STRESS RESPONSE PROTEIN YSNF"/>
    <property type="match status" value="1"/>
</dbReference>
<evidence type="ECO:0000259" key="2">
    <source>
        <dbReference type="Pfam" id="PF09557"/>
    </source>
</evidence>
<feature type="domain" description="DUF2382" evidence="2">
    <location>
        <begin position="147"/>
        <end position="252"/>
    </location>
</feature>
<dbReference type="Pfam" id="PF09557">
    <property type="entry name" value="DUF2382"/>
    <property type="match status" value="1"/>
</dbReference>
<protein>
    <recommendedName>
        <fullName evidence="2">DUF2382 domain-containing protein</fullName>
    </recommendedName>
</protein>